<dbReference type="PANTHER" id="PTHR18964:SF149">
    <property type="entry name" value="BIFUNCTIONAL UDP-N-ACETYLGLUCOSAMINE 2-EPIMERASE_N-ACETYLMANNOSAMINE KINASE"/>
    <property type="match status" value="1"/>
</dbReference>
<evidence type="ECO:0000313" key="2">
    <source>
        <dbReference type="EMBL" id="QDZ12669.1"/>
    </source>
</evidence>
<accession>A0A5B8LXZ2</accession>
<dbReference type="InterPro" id="IPR000600">
    <property type="entry name" value="ROK"/>
</dbReference>
<keyword evidence="3" id="KW-1185">Reference proteome</keyword>
<gene>
    <name evidence="2" type="ORF">FPZ08_19110</name>
</gene>
<sequence length="357" mass="37186">MDIRWSVPVYRSPASGKCPRRQKLTHYSKPGFPTATIGIDLGGTRYKIGWQVAGGGLTDTVTLSTGSHRKVDVVLAEVAEAVSAMVERAHLARESIVAVGIGVPAVIDPAVGRIILLPNFSESWQGFLLTDALSALIGLPVYLINDARSFTLAEARLGAGRGTANLLGVTLGTGVGGGLVLDGKLRFGPNHMAGEFGHISIDPHGLRCGCGGLGCIESYASGPAIAATALRPLLQGRAPMLRELIGGDLNELDADAVAAAAREGEAECREIFERVGHAVGLGIAHVMKIADIERVIVGGGVAEAGEMLFGPIRETVRANTAVFGPVQPQIAAASIEQPGATGAALWARERFSEEHRA</sequence>
<dbReference type="SUPFAM" id="SSF53067">
    <property type="entry name" value="Actin-like ATPase domain"/>
    <property type="match status" value="1"/>
</dbReference>
<dbReference type="CDD" id="cd23763">
    <property type="entry name" value="ASKHA_ATPase_ROK"/>
    <property type="match status" value="1"/>
</dbReference>
<dbReference type="Gene3D" id="3.30.420.40">
    <property type="match status" value="2"/>
</dbReference>
<reference evidence="2 3" key="1">
    <citation type="submission" date="2019-07" db="EMBL/GenBank/DDBJ databases">
        <title>Full genome sequence of Devosia sp. Gsoil 520.</title>
        <authorList>
            <person name="Im W.-T."/>
        </authorList>
    </citation>
    <scope>NUCLEOTIDE SEQUENCE [LARGE SCALE GENOMIC DNA]</scope>
    <source>
        <strain evidence="2 3">Gsoil 520</strain>
    </source>
</reference>
<dbReference type="KEGG" id="dea:FPZ08_19110"/>
<dbReference type="Pfam" id="PF00480">
    <property type="entry name" value="ROK"/>
    <property type="match status" value="1"/>
</dbReference>
<dbReference type="PANTHER" id="PTHR18964">
    <property type="entry name" value="ROK (REPRESSOR, ORF, KINASE) FAMILY"/>
    <property type="match status" value="1"/>
</dbReference>
<proteinExistence type="inferred from homology"/>
<evidence type="ECO:0000256" key="1">
    <source>
        <dbReference type="ARBA" id="ARBA00006479"/>
    </source>
</evidence>
<evidence type="ECO:0000313" key="3">
    <source>
        <dbReference type="Proteomes" id="UP000315364"/>
    </source>
</evidence>
<dbReference type="InterPro" id="IPR049874">
    <property type="entry name" value="ROK_cs"/>
</dbReference>
<dbReference type="EMBL" id="CP042304">
    <property type="protein sequence ID" value="QDZ12669.1"/>
    <property type="molecule type" value="Genomic_DNA"/>
</dbReference>
<protein>
    <submittedName>
        <fullName evidence="2">ROK family protein</fullName>
    </submittedName>
</protein>
<organism evidence="2 3">
    <name type="scientific">Devosia ginsengisoli</name>
    <dbReference type="NCBI Taxonomy" id="400770"/>
    <lineage>
        <taxon>Bacteria</taxon>
        <taxon>Pseudomonadati</taxon>
        <taxon>Pseudomonadota</taxon>
        <taxon>Alphaproteobacteria</taxon>
        <taxon>Hyphomicrobiales</taxon>
        <taxon>Devosiaceae</taxon>
        <taxon>Devosia</taxon>
    </lineage>
</organism>
<dbReference type="RefSeq" id="WP_146291904.1">
    <property type="nucleotide sequence ID" value="NZ_CP042304.1"/>
</dbReference>
<dbReference type="Proteomes" id="UP000315364">
    <property type="component" value="Chromosome"/>
</dbReference>
<name>A0A5B8LXZ2_9HYPH</name>
<dbReference type="InterPro" id="IPR043129">
    <property type="entry name" value="ATPase_NBD"/>
</dbReference>
<dbReference type="PROSITE" id="PS01125">
    <property type="entry name" value="ROK"/>
    <property type="match status" value="1"/>
</dbReference>
<comment type="similarity">
    <text evidence="1">Belongs to the ROK (NagC/XylR) family.</text>
</comment>
<dbReference type="AlphaFoldDB" id="A0A5B8LXZ2"/>
<dbReference type="OrthoDB" id="9810372at2"/>